<proteinExistence type="predicted"/>
<protein>
    <submittedName>
        <fullName evidence="1">Uncharacterized protein</fullName>
    </submittedName>
</protein>
<name>A0A2P2NTZ3_RHIMU</name>
<dbReference type="AlphaFoldDB" id="A0A2P2NTZ3"/>
<sequence>MHLRRFNYFCLFLLCLTLLLPVLLNMYVQIFLLV</sequence>
<accession>A0A2P2NTZ3</accession>
<reference evidence="1" key="1">
    <citation type="submission" date="2018-02" db="EMBL/GenBank/DDBJ databases">
        <title>Rhizophora mucronata_Transcriptome.</title>
        <authorList>
            <person name="Meera S.P."/>
            <person name="Sreeshan A."/>
            <person name="Augustine A."/>
        </authorList>
    </citation>
    <scope>NUCLEOTIDE SEQUENCE</scope>
    <source>
        <tissue evidence="1">Leaf</tissue>
    </source>
</reference>
<organism evidence="1">
    <name type="scientific">Rhizophora mucronata</name>
    <name type="common">Asiatic mangrove</name>
    <dbReference type="NCBI Taxonomy" id="61149"/>
    <lineage>
        <taxon>Eukaryota</taxon>
        <taxon>Viridiplantae</taxon>
        <taxon>Streptophyta</taxon>
        <taxon>Embryophyta</taxon>
        <taxon>Tracheophyta</taxon>
        <taxon>Spermatophyta</taxon>
        <taxon>Magnoliopsida</taxon>
        <taxon>eudicotyledons</taxon>
        <taxon>Gunneridae</taxon>
        <taxon>Pentapetalae</taxon>
        <taxon>rosids</taxon>
        <taxon>fabids</taxon>
        <taxon>Malpighiales</taxon>
        <taxon>Rhizophoraceae</taxon>
        <taxon>Rhizophora</taxon>
    </lineage>
</organism>
<dbReference type="EMBL" id="GGEC01065367">
    <property type="protein sequence ID" value="MBX45851.1"/>
    <property type="molecule type" value="Transcribed_RNA"/>
</dbReference>
<evidence type="ECO:0000313" key="1">
    <source>
        <dbReference type="EMBL" id="MBX45851.1"/>
    </source>
</evidence>